<proteinExistence type="predicted"/>
<accession>A0A498JHH4</accession>
<reference evidence="2 3" key="1">
    <citation type="submission" date="2018-10" db="EMBL/GenBank/DDBJ databases">
        <title>A high-quality apple genome assembly.</title>
        <authorList>
            <person name="Hu J."/>
        </authorList>
    </citation>
    <scope>NUCLEOTIDE SEQUENCE [LARGE SCALE GENOMIC DNA]</scope>
    <source>
        <strain evidence="3">cv. HFTH1</strain>
        <tissue evidence="2">Young leaf</tissue>
    </source>
</reference>
<feature type="region of interest" description="Disordered" evidence="1">
    <location>
        <begin position="14"/>
        <end position="42"/>
    </location>
</feature>
<evidence type="ECO:0000313" key="3">
    <source>
        <dbReference type="Proteomes" id="UP000290289"/>
    </source>
</evidence>
<feature type="compositionally biased region" description="Low complexity" evidence="1">
    <location>
        <begin position="18"/>
        <end position="27"/>
    </location>
</feature>
<keyword evidence="3" id="KW-1185">Reference proteome</keyword>
<dbReference type="EMBL" id="RDQH01000333">
    <property type="protein sequence ID" value="RXH93494.1"/>
    <property type="molecule type" value="Genomic_DNA"/>
</dbReference>
<evidence type="ECO:0000256" key="1">
    <source>
        <dbReference type="SAM" id="MobiDB-lite"/>
    </source>
</evidence>
<name>A0A498JHH4_MALDO</name>
<comment type="caution">
    <text evidence="2">The sequence shown here is derived from an EMBL/GenBank/DDBJ whole genome shotgun (WGS) entry which is preliminary data.</text>
</comment>
<evidence type="ECO:0000313" key="2">
    <source>
        <dbReference type="EMBL" id="RXH93494.1"/>
    </source>
</evidence>
<organism evidence="2 3">
    <name type="scientific">Malus domestica</name>
    <name type="common">Apple</name>
    <name type="synonym">Pyrus malus</name>
    <dbReference type="NCBI Taxonomy" id="3750"/>
    <lineage>
        <taxon>Eukaryota</taxon>
        <taxon>Viridiplantae</taxon>
        <taxon>Streptophyta</taxon>
        <taxon>Embryophyta</taxon>
        <taxon>Tracheophyta</taxon>
        <taxon>Spermatophyta</taxon>
        <taxon>Magnoliopsida</taxon>
        <taxon>eudicotyledons</taxon>
        <taxon>Gunneridae</taxon>
        <taxon>Pentapetalae</taxon>
        <taxon>rosids</taxon>
        <taxon>fabids</taxon>
        <taxon>Rosales</taxon>
        <taxon>Rosaceae</taxon>
        <taxon>Amygdaloideae</taxon>
        <taxon>Maleae</taxon>
        <taxon>Malus</taxon>
    </lineage>
</organism>
<gene>
    <name evidence="2" type="ORF">DVH24_014070</name>
</gene>
<dbReference type="AlphaFoldDB" id="A0A498JHH4"/>
<dbReference type="Proteomes" id="UP000290289">
    <property type="component" value="Chromosome 7"/>
</dbReference>
<sequence>MQATNAFVVYDSDDVDDSNSSLSFSKSDYYDEDDENDIPHTNKNLSPIAGKAIVSLCFWMIQTLPIIKIMIKIKTLLIFHSLRRDLLSTLIAICECRVCKSKLTDSLITPIYCSKVLSFLPPGPTRLHPLD</sequence>
<protein>
    <submittedName>
        <fullName evidence="2">Uncharacterized protein</fullName>
    </submittedName>
</protein>